<dbReference type="OrthoDB" id="784829at2"/>
<accession>A0A5F0K6X2</accession>
<evidence type="ECO:0000313" key="2">
    <source>
        <dbReference type="EMBL" id="TFF72483.1"/>
    </source>
</evidence>
<keyword evidence="4" id="KW-1185">Reference proteome</keyword>
<evidence type="ECO:0000313" key="4">
    <source>
        <dbReference type="Proteomes" id="UP000297720"/>
    </source>
</evidence>
<organism evidence="3 5">
    <name type="scientific">Aeromonas taiwanensis</name>
    <dbReference type="NCBI Taxonomy" id="633417"/>
    <lineage>
        <taxon>Bacteria</taxon>
        <taxon>Pseudomonadati</taxon>
        <taxon>Pseudomonadota</taxon>
        <taxon>Gammaproteobacteria</taxon>
        <taxon>Aeromonadales</taxon>
        <taxon>Aeromonadaceae</taxon>
        <taxon>Aeromonas</taxon>
    </lineage>
</organism>
<dbReference type="Proteomes" id="UP000297914">
    <property type="component" value="Unassembled WGS sequence"/>
</dbReference>
<dbReference type="EMBL" id="QORL01000044">
    <property type="protein sequence ID" value="TFF72483.1"/>
    <property type="molecule type" value="Genomic_DNA"/>
</dbReference>
<dbReference type="EMBL" id="QORK01000044">
    <property type="protein sequence ID" value="TFF75930.1"/>
    <property type="molecule type" value="Genomic_DNA"/>
</dbReference>
<proteinExistence type="predicted"/>
<evidence type="ECO:0000313" key="5">
    <source>
        <dbReference type="Proteomes" id="UP000297914"/>
    </source>
</evidence>
<evidence type="ECO:0008006" key="6">
    <source>
        <dbReference type="Google" id="ProtNLM"/>
    </source>
</evidence>
<evidence type="ECO:0000313" key="3">
    <source>
        <dbReference type="EMBL" id="TFF75930.1"/>
    </source>
</evidence>
<evidence type="ECO:0000256" key="1">
    <source>
        <dbReference type="SAM" id="MobiDB-lite"/>
    </source>
</evidence>
<gene>
    <name evidence="2" type="ORF">DRM93_17335</name>
    <name evidence="3" type="ORF">DRM94_17335</name>
</gene>
<dbReference type="Proteomes" id="UP000297720">
    <property type="component" value="Unassembled WGS sequence"/>
</dbReference>
<sequence>MSKQKFDALVLANSFKDTVSLAKDTADQPLVIFTDQPAVCHPLKAERVRRGMHSHAKKVGMGLNRTRFEEVLDELDAITFEDGETITAHYRVAPMLGGYLYHLGDGRFLQATDGRAVVTTTIPNGLYFTETSTMIAAPTPELKFDLKALLKWFNCSDKEKLLLLAWLTYTVATPKAAQLPYPILVVRAPAGSGKTFMCSRVIRQLVDPCQVASQTVPKAVKDIAISAQNSHVLIYDNLRYIRHDLSDGLCQVATGGSTVGRKLYTDGQEYSMDLRCALVLNGIHTFVTESDLVSRCVNVNLTPIESKQRRSEAELSAQFDKELPSLLYTLHTLAAKVLAVKDSVDITFKSRMTDFAVWVAGLETVLKLPKGALQNAYKANVEQAKVAGVVDDSLFVALSTFAQRYSKSNPWHGTPHELLSALEAQTSVSLGSDMPRNASAMSRKIPMIHDALTSNGVHVIRGRATDRYYDVWFEPKTSQSRDDGDDATEHPAVPSSSSPHVDATHANDFDNAEELLG</sequence>
<dbReference type="AlphaFoldDB" id="A0A5F0K6X2"/>
<feature type="region of interest" description="Disordered" evidence="1">
    <location>
        <begin position="476"/>
        <end position="517"/>
    </location>
</feature>
<protein>
    <recommendedName>
        <fullName evidence="6">ATP-binding protein</fullName>
    </recommendedName>
</protein>
<name>A0A5F0K6X2_9GAMM</name>
<comment type="caution">
    <text evidence="3">The sequence shown here is derived from an EMBL/GenBank/DDBJ whole genome shotgun (WGS) entry which is preliminary data.</text>
</comment>
<dbReference type="RefSeq" id="WP_134696786.1">
    <property type="nucleotide sequence ID" value="NZ_QORJ01000041.1"/>
</dbReference>
<reference evidence="3 5" key="1">
    <citation type="submission" date="2018-06" db="EMBL/GenBank/DDBJ databases">
        <title>Occurrence of a novel blaKPC-2- and qnrS2- harbouring IncP6 plasmid from Aeromonas taiwanensis isolates recovered from the river sediments.</title>
        <authorList>
            <person name="Zheng B."/>
            <person name="Yu X."/>
            <person name="Xiao Y."/>
        </authorList>
    </citation>
    <scope>NUCLEOTIDE SEQUENCE [LARGE SCALE GENOMIC DNA]</scope>
    <source>
        <strain evidence="2 4">1713</strain>
        <strain evidence="3 5">198</strain>
    </source>
</reference>